<dbReference type="GO" id="GO:0003677">
    <property type="term" value="F:DNA binding"/>
    <property type="evidence" value="ECO:0007669"/>
    <property type="project" value="UniProtKB-KW"/>
</dbReference>
<dbReference type="Gene3D" id="1.10.860.10">
    <property type="entry name" value="DNAb Helicase, Chain A"/>
    <property type="match status" value="1"/>
</dbReference>
<dbReference type="InterPro" id="IPR036185">
    <property type="entry name" value="DNA_heli_DnaB-like_N_sf"/>
</dbReference>
<sequence>MNETDNGHRQEDSPMTALALDPHDAISADDMDDDPRLDVEAQLLCALLWAQPNEARRVVETINSEDFERPVYATLYEQITTLVAAGKPHDSAYVAMTLSREGLTAGHHGKQLTTALADVTTLGAAGEVEHYIDAVLTQAYRRGFHAAAQSLMEAAERLPDRDLYEHMCTHGRQLREATERLTEIRGGQL</sequence>
<evidence type="ECO:0000256" key="2">
    <source>
        <dbReference type="ARBA" id="ARBA00023125"/>
    </source>
</evidence>
<keyword evidence="4" id="KW-0547">Nucleotide-binding</keyword>
<protein>
    <submittedName>
        <fullName evidence="4">DnaB helicase-like protein</fullName>
    </submittedName>
</protein>
<evidence type="ECO:0000256" key="1">
    <source>
        <dbReference type="ARBA" id="ARBA00022705"/>
    </source>
</evidence>
<keyword evidence="2" id="KW-0238">DNA-binding</keyword>
<name>A0A652YHY3_NOCGL</name>
<evidence type="ECO:0000259" key="3">
    <source>
        <dbReference type="Pfam" id="PF00772"/>
    </source>
</evidence>
<comment type="caution">
    <text evidence="4">The sequence shown here is derived from an EMBL/GenBank/DDBJ whole genome shotgun (WGS) entry which is preliminary data.</text>
</comment>
<keyword evidence="4" id="KW-0378">Hydrolase</keyword>
<keyword evidence="1" id="KW-0235">DNA replication</keyword>
<dbReference type="SUPFAM" id="SSF48024">
    <property type="entry name" value="N-terminal domain of DnaB helicase"/>
    <property type="match status" value="1"/>
</dbReference>
<reference evidence="4" key="1">
    <citation type="submission" date="2019-07" db="EMBL/GenBank/DDBJ databases">
        <title>Genomic Encyclopedia of Type Strains, Phase IV (KMG-IV): sequencing the most valuable type-strain genomes for metagenomic binning, comparative biology and taxonomic classification.</title>
        <authorList>
            <person name="Goeker M."/>
        </authorList>
    </citation>
    <scope>NUCLEOTIDE SEQUENCE</scope>
    <source>
        <strain evidence="4">DSM 44596</strain>
    </source>
</reference>
<evidence type="ECO:0000313" key="4">
    <source>
        <dbReference type="EMBL" id="TYQ00837.1"/>
    </source>
</evidence>
<dbReference type="GO" id="GO:0006260">
    <property type="term" value="P:DNA replication"/>
    <property type="evidence" value="ECO:0007669"/>
    <property type="project" value="UniProtKB-KW"/>
</dbReference>
<dbReference type="AlphaFoldDB" id="A0A652YHY3"/>
<dbReference type="GO" id="GO:0005829">
    <property type="term" value="C:cytosol"/>
    <property type="evidence" value="ECO:0007669"/>
    <property type="project" value="TreeGrafter"/>
</dbReference>
<gene>
    <name evidence="4" type="ORF">FNL38_11151</name>
</gene>
<dbReference type="PANTHER" id="PTHR30153">
    <property type="entry name" value="REPLICATIVE DNA HELICASE DNAB"/>
    <property type="match status" value="1"/>
</dbReference>
<dbReference type="PANTHER" id="PTHR30153:SF2">
    <property type="entry name" value="REPLICATIVE DNA HELICASE"/>
    <property type="match status" value="1"/>
</dbReference>
<keyword evidence="4" id="KW-0067">ATP-binding</keyword>
<dbReference type="EMBL" id="VNIQ01000011">
    <property type="protein sequence ID" value="TYQ00837.1"/>
    <property type="molecule type" value="Genomic_DNA"/>
</dbReference>
<dbReference type="InterPro" id="IPR016136">
    <property type="entry name" value="DNA_helicase_N/primase_C"/>
</dbReference>
<feature type="domain" description="DNA helicase DnaB-like N-terminal" evidence="3">
    <location>
        <begin position="37"/>
        <end position="135"/>
    </location>
</feature>
<keyword evidence="4" id="KW-0347">Helicase</keyword>
<dbReference type="InterPro" id="IPR007693">
    <property type="entry name" value="DNA_helicase_DnaB-like_N"/>
</dbReference>
<proteinExistence type="predicted"/>
<accession>A0A652YHY3</accession>
<organism evidence="4">
    <name type="scientific">Nocardia globerula</name>
    <dbReference type="NCBI Taxonomy" id="1818"/>
    <lineage>
        <taxon>Bacteria</taxon>
        <taxon>Bacillati</taxon>
        <taxon>Actinomycetota</taxon>
        <taxon>Actinomycetes</taxon>
        <taxon>Mycobacteriales</taxon>
        <taxon>Nocardiaceae</taxon>
        <taxon>Nocardia</taxon>
    </lineage>
</organism>
<dbReference type="GO" id="GO:0005524">
    <property type="term" value="F:ATP binding"/>
    <property type="evidence" value="ECO:0007669"/>
    <property type="project" value="InterPro"/>
</dbReference>
<dbReference type="GO" id="GO:0003678">
    <property type="term" value="F:DNA helicase activity"/>
    <property type="evidence" value="ECO:0007669"/>
    <property type="project" value="InterPro"/>
</dbReference>
<dbReference type="Pfam" id="PF00772">
    <property type="entry name" value="DnaB"/>
    <property type="match status" value="1"/>
</dbReference>